<organism evidence="3 4">
    <name type="scientific">Nocardioides panzhihuensis</name>
    <dbReference type="NCBI Taxonomy" id="860243"/>
    <lineage>
        <taxon>Bacteria</taxon>
        <taxon>Bacillati</taxon>
        <taxon>Actinomycetota</taxon>
        <taxon>Actinomycetes</taxon>
        <taxon>Propionibacteriales</taxon>
        <taxon>Nocardioidaceae</taxon>
        <taxon>Nocardioides</taxon>
    </lineage>
</organism>
<feature type="region of interest" description="Disordered" evidence="1">
    <location>
        <begin position="186"/>
        <end position="424"/>
    </location>
</feature>
<keyword evidence="2" id="KW-0812">Transmembrane</keyword>
<dbReference type="Proteomes" id="UP000564496">
    <property type="component" value="Unassembled WGS sequence"/>
</dbReference>
<keyword evidence="2" id="KW-0472">Membrane</keyword>
<evidence type="ECO:0000313" key="3">
    <source>
        <dbReference type="EMBL" id="NYI80674.1"/>
    </source>
</evidence>
<proteinExistence type="predicted"/>
<protein>
    <submittedName>
        <fullName evidence="3">Uncharacterized protein</fullName>
    </submittedName>
</protein>
<evidence type="ECO:0000313" key="4">
    <source>
        <dbReference type="Proteomes" id="UP000564496"/>
    </source>
</evidence>
<reference evidence="3 4" key="1">
    <citation type="submission" date="2020-07" db="EMBL/GenBank/DDBJ databases">
        <title>Sequencing the genomes of 1000 actinobacteria strains.</title>
        <authorList>
            <person name="Klenk H.-P."/>
        </authorList>
    </citation>
    <scope>NUCLEOTIDE SEQUENCE [LARGE SCALE GENOMIC DNA]</scope>
    <source>
        <strain evidence="3 4">DSM 26487</strain>
    </source>
</reference>
<feature type="compositionally biased region" description="Basic and acidic residues" evidence="1">
    <location>
        <begin position="383"/>
        <end position="415"/>
    </location>
</feature>
<keyword evidence="4" id="KW-1185">Reference proteome</keyword>
<evidence type="ECO:0000256" key="2">
    <source>
        <dbReference type="SAM" id="Phobius"/>
    </source>
</evidence>
<accession>A0A7Z0IUX4</accession>
<evidence type="ECO:0000256" key="1">
    <source>
        <dbReference type="SAM" id="MobiDB-lite"/>
    </source>
</evidence>
<keyword evidence="2" id="KW-1133">Transmembrane helix</keyword>
<feature type="transmembrane region" description="Helical" evidence="2">
    <location>
        <begin position="27"/>
        <end position="46"/>
    </location>
</feature>
<comment type="caution">
    <text evidence="3">The sequence shown here is derived from an EMBL/GenBank/DDBJ whole genome shotgun (WGS) entry which is preliminary data.</text>
</comment>
<sequence length="424" mass="45351">MRLPDDDELYEVDQTYLGPPRRYIGEMRYRTIFLFLVIAPVTLVLLRKLGMPVTLLSMGLWLLGASYLSMKASDYISAESSAGAWLMTFWHELTTPRLETGAQYAGGAAVAFRHATSPRGGWAKAMRRPGRRFAQQPGAAASPRLLQATVVASAPGAPSRPVRGKAAPVRPVIEAKIVEEPLPAKLRVQPEAQPSARHQVSGVRPAKGGWSSRPSSSPREPRDVPWKGGAPWQARQDQEQEQEKAATPPQPSPEPTRTSQQPQAPEPEAEAPTTPAAPPAPQAPAAEPPAPAAPPAPPVTPPATPQPAPPATRSTPPAPQPAPPSAPPPPPPPAQRSKESKESVPKPMQKPAQKPARLPLSHAIRPAVVIAPEPGFDGFDDEPSGRTRPRDTQDEQASPDERPQSTDDYRKRLDGDAPNDGGTA</sequence>
<dbReference type="RefSeq" id="WP_179660839.1">
    <property type="nucleotide sequence ID" value="NZ_JACBZR010000001.1"/>
</dbReference>
<dbReference type="PRINTS" id="PR01217">
    <property type="entry name" value="PRICHEXTENSN"/>
</dbReference>
<feature type="compositionally biased region" description="Low complexity" evidence="1">
    <location>
        <begin position="345"/>
        <end position="356"/>
    </location>
</feature>
<feature type="compositionally biased region" description="Pro residues" evidence="1">
    <location>
        <begin position="275"/>
        <end position="334"/>
    </location>
</feature>
<dbReference type="AlphaFoldDB" id="A0A7Z0IUX4"/>
<dbReference type="EMBL" id="JACBZR010000001">
    <property type="protein sequence ID" value="NYI80674.1"/>
    <property type="molecule type" value="Genomic_DNA"/>
</dbReference>
<name>A0A7Z0IUX4_9ACTN</name>
<gene>
    <name evidence="3" type="ORF">BJ988_005322</name>
</gene>